<comment type="caution">
    <text evidence="1">The sequence shown here is derived from an EMBL/GenBank/DDBJ whole genome shotgun (WGS) entry which is preliminary data.</text>
</comment>
<organism evidence="1">
    <name type="scientific">marine sediment metagenome</name>
    <dbReference type="NCBI Taxonomy" id="412755"/>
    <lineage>
        <taxon>unclassified sequences</taxon>
        <taxon>metagenomes</taxon>
        <taxon>ecological metagenomes</taxon>
    </lineage>
</organism>
<evidence type="ECO:0000313" key="1">
    <source>
        <dbReference type="EMBL" id="GAI74874.1"/>
    </source>
</evidence>
<name>X1T4C0_9ZZZZ</name>
<accession>X1T4C0</accession>
<sequence length="154" mass="17613">QTLSGFSSRDVSNAYIKRFIDTNTASSLLREIGIRQEEIQNIITTSNHKREWANKAERETAIENLYKKGRLTESEARNNLVSIGLPSDHIDTLMQQWIARIDEPKEPTWTTSQTLKFLAIGLITSDRAEAELKLLGYNDERISIYLKSILTQTD</sequence>
<protein>
    <submittedName>
        <fullName evidence="1">Uncharacterized protein</fullName>
    </submittedName>
</protein>
<feature type="non-terminal residue" evidence="1">
    <location>
        <position position="1"/>
    </location>
</feature>
<dbReference type="EMBL" id="BARW01007682">
    <property type="protein sequence ID" value="GAI74874.1"/>
    <property type="molecule type" value="Genomic_DNA"/>
</dbReference>
<proteinExistence type="predicted"/>
<dbReference type="AlphaFoldDB" id="X1T4C0"/>
<reference evidence="1" key="1">
    <citation type="journal article" date="2014" name="Front. Microbiol.">
        <title>High frequency of phylogenetically diverse reductive dehalogenase-homologous genes in deep subseafloor sedimentary metagenomes.</title>
        <authorList>
            <person name="Kawai M."/>
            <person name="Futagami T."/>
            <person name="Toyoda A."/>
            <person name="Takaki Y."/>
            <person name="Nishi S."/>
            <person name="Hori S."/>
            <person name="Arai W."/>
            <person name="Tsubouchi T."/>
            <person name="Morono Y."/>
            <person name="Uchiyama I."/>
            <person name="Ito T."/>
            <person name="Fujiyama A."/>
            <person name="Inagaki F."/>
            <person name="Takami H."/>
        </authorList>
    </citation>
    <scope>NUCLEOTIDE SEQUENCE</scope>
    <source>
        <strain evidence="1">Expedition CK06-06</strain>
    </source>
</reference>
<gene>
    <name evidence="1" type="ORF">S12H4_15924</name>
</gene>